<dbReference type="Pfam" id="PF01423">
    <property type="entry name" value="LSM"/>
    <property type="match status" value="1"/>
</dbReference>
<dbReference type="AlphaFoldDB" id="A0A8S9WUM0"/>
<feature type="domain" description="Sm" evidence="17">
    <location>
        <begin position="449"/>
        <end position="521"/>
    </location>
</feature>
<evidence type="ECO:0000256" key="14">
    <source>
        <dbReference type="ARBA" id="ARBA00054795"/>
    </source>
</evidence>
<dbReference type="GO" id="GO:0005737">
    <property type="term" value="C:cytoplasm"/>
    <property type="evidence" value="ECO:0007669"/>
    <property type="project" value="UniProtKB-SubCell"/>
</dbReference>
<comment type="function">
    <text evidence="14">Plays a role in pre-mRNA splicing as component of the U4/U6-U5 tri-snRNP complex that is involved in spliceosome assembly, and as component of the precatalytic spliceosome (spliceosome B complex). The heptameric LSM2-8 complex binds specifically to the 3'-terminal U-tract of U6 snRNA. Component of LSm protein complexes, which are involved in RNA processing and may function in a chaperone-like manner, facilitating the efficient association of RNA processing factors with their substrates. Component of the cytoplasmic LSM1-LSM7 complex, which is thought to be involved in mRNA degradation by activating the decapping step in the 5'-to-3' mRNA decay pathway.</text>
</comment>
<evidence type="ECO:0000259" key="17">
    <source>
        <dbReference type="PROSITE" id="PS52002"/>
    </source>
</evidence>
<comment type="similarity">
    <text evidence="3">Belongs to the sulfotransferase 1 family.</text>
</comment>
<evidence type="ECO:0000256" key="7">
    <source>
        <dbReference type="ARBA" id="ARBA00022664"/>
    </source>
</evidence>
<gene>
    <name evidence="18" type="ORF">GE061_006212</name>
</gene>
<organism evidence="18 19">
    <name type="scientific">Apolygus lucorum</name>
    <name type="common">Small green plant bug</name>
    <name type="synonym">Lygocoris lucorum</name>
    <dbReference type="NCBI Taxonomy" id="248454"/>
    <lineage>
        <taxon>Eukaryota</taxon>
        <taxon>Metazoa</taxon>
        <taxon>Ecdysozoa</taxon>
        <taxon>Arthropoda</taxon>
        <taxon>Hexapoda</taxon>
        <taxon>Insecta</taxon>
        <taxon>Pterygota</taxon>
        <taxon>Neoptera</taxon>
        <taxon>Paraneoptera</taxon>
        <taxon>Hemiptera</taxon>
        <taxon>Heteroptera</taxon>
        <taxon>Panheteroptera</taxon>
        <taxon>Cimicomorpha</taxon>
        <taxon>Miridae</taxon>
        <taxon>Mirini</taxon>
        <taxon>Apolygus</taxon>
    </lineage>
</organism>
<dbReference type="InterPro" id="IPR027417">
    <property type="entry name" value="P-loop_NTPase"/>
</dbReference>
<evidence type="ECO:0000256" key="9">
    <source>
        <dbReference type="ARBA" id="ARBA00022728"/>
    </source>
</evidence>
<dbReference type="GO" id="GO:0000398">
    <property type="term" value="P:mRNA splicing, via spliceosome"/>
    <property type="evidence" value="ECO:0007669"/>
    <property type="project" value="UniProtKB-ARBA"/>
</dbReference>
<evidence type="ECO:0000256" key="15">
    <source>
        <dbReference type="ARBA" id="ARBA00065816"/>
    </source>
</evidence>
<comment type="caution">
    <text evidence="18">The sequence shown here is derived from an EMBL/GenBank/DDBJ whole genome shotgun (WGS) entry which is preliminary data.</text>
</comment>
<proteinExistence type="inferred from homology"/>
<evidence type="ECO:0000313" key="18">
    <source>
        <dbReference type="EMBL" id="KAF6199914.1"/>
    </source>
</evidence>
<dbReference type="FunFam" id="2.30.30.100:FF:000010">
    <property type="entry name" value="U6 snRNA-associated Sm-like protein LSm6"/>
    <property type="match status" value="1"/>
</dbReference>
<evidence type="ECO:0000256" key="16">
    <source>
        <dbReference type="SAM" id="MobiDB-lite"/>
    </source>
</evidence>
<dbReference type="GO" id="GO:0120115">
    <property type="term" value="C:Lsm2-8 complex"/>
    <property type="evidence" value="ECO:0007669"/>
    <property type="project" value="UniProtKB-ARBA"/>
</dbReference>
<sequence length="523" mass="60642">MMSFISTFYGQSMAKAEVLKDPIADYIRDHRLPGLMPVGDVKIEPSGLIMPKEFVPYLDRIKNFEVRPDDTWVISFPKCGTTWTQEMVWLLCNDLDYEASNNKLLLQRFPFLEAVCILSDELKQGTNPDDDWIFQADTINYIAEQKSPRFIKTHLPVSLLPDQIWSVKPKIIYVTRNPKDVAVSYYHHHRLWNGYTGMYPLFMQAFLQDKLVYSPFWEHVIEYKKLEKEPNILINSFEDMKSNLFGIIQKTADFLGKHYNEDEFSKLAEHLSFNKMKENSAINGEEVVEEVRQRHKMDSSDPGLCFLRKGQVDSWKDEMTPDIAKQFDAWTTKKTKGTVLEKLADIIQRSSGVKVGSYRDHSVELPENQTQMDYPVGLLEGPATFQHPHAQSHYGNNPNPSHLSHKRSQRVKYQKTYMKTINTNRILTHPGEHLSLIRHLFTMSNRKEPLSQFIQSIHGRPVVVKLNSGVDYRGVLACLDGYMNIALEQTEEYVNGQLKDKYGDAFLRGNNVLYISSQKRRYN</sequence>
<comment type="similarity">
    <text evidence="4">Belongs to the snRNP Sm proteins family. SmF/LSm6 subfamily.</text>
</comment>
<keyword evidence="13" id="KW-0687">Ribonucleoprotein</keyword>
<keyword evidence="6" id="KW-0963">Cytoplasm</keyword>
<dbReference type="PROSITE" id="PS52002">
    <property type="entry name" value="SM"/>
    <property type="match status" value="1"/>
</dbReference>
<comment type="subcellular location">
    <subcellularLocation>
        <location evidence="2">Cytoplasm</location>
    </subcellularLocation>
    <subcellularLocation>
        <location evidence="1">Nucleus</location>
    </subcellularLocation>
</comment>
<dbReference type="OrthoDB" id="205623at2759"/>
<dbReference type="Gene3D" id="3.40.50.300">
    <property type="entry name" value="P-loop containing nucleotide triphosphate hydrolases"/>
    <property type="match status" value="1"/>
</dbReference>
<dbReference type="InterPro" id="IPR001163">
    <property type="entry name" value="Sm_dom_euk/arc"/>
</dbReference>
<keyword evidence="7" id="KW-0507">mRNA processing</keyword>
<name>A0A8S9WUM0_APOLU</name>
<protein>
    <recommendedName>
        <fullName evidence="5">U6 snRNA-associated Sm-like protein LSm6</fullName>
    </recommendedName>
</protein>
<dbReference type="PANTHER" id="PTHR11783">
    <property type="entry name" value="SULFOTRANSFERASE SULT"/>
    <property type="match status" value="1"/>
</dbReference>
<dbReference type="InterPro" id="IPR000863">
    <property type="entry name" value="Sulfotransferase_dom"/>
</dbReference>
<evidence type="ECO:0000313" key="19">
    <source>
        <dbReference type="Proteomes" id="UP000466442"/>
    </source>
</evidence>
<feature type="compositionally biased region" description="Polar residues" evidence="16">
    <location>
        <begin position="393"/>
        <end position="402"/>
    </location>
</feature>
<dbReference type="SUPFAM" id="SSF50182">
    <property type="entry name" value="Sm-like ribonucleoproteins"/>
    <property type="match status" value="1"/>
</dbReference>
<dbReference type="GO" id="GO:0003723">
    <property type="term" value="F:RNA binding"/>
    <property type="evidence" value="ECO:0007669"/>
    <property type="project" value="UniProtKB-KW"/>
</dbReference>
<dbReference type="Gene3D" id="2.30.30.100">
    <property type="match status" value="1"/>
</dbReference>
<dbReference type="GO" id="GO:0005681">
    <property type="term" value="C:spliceosomal complex"/>
    <property type="evidence" value="ECO:0007669"/>
    <property type="project" value="UniProtKB-KW"/>
</dbReference>
<evidence type="ECO:0000256" key="13">
    <source>
        <dbReference type="ARBA" id="ARBA00023274"/>
    </source>
</evidence>
<dbReference type="Proteomes" id="UP000466442">
    <property type="component" value="Unassembled WGS sequence"/>
</dbReference>
<evidence type="ECO:0000256" key="4">
    <source>
        <dbReference type="ARBA" id="ARBA00007927"/>
    </source>
</evidence>
<keyword evidence="11" id="KW-0508">mRNA splicing</keyword>
<reference evidence="18" key="1">
    <citation type="journal article" date="2021" name="Mol. Ecol. Resour.">
        <title>Apolygus lucorum genome provides insights into omnivorousness and mesophyll feeding.</title>
        <authorList>
            <person name="Liu Y."/>
            <person name="Liu H."/>
            <person name="Wang H."/>
            <person name="Huang T."/>
            <person name="Liu B."/>
            <person name="Yang B."/>
            <person name="Yin L."/>
            <person name="Li B."/>
            <person name="Zhang Y."/>
            <person name="Zhang S."/>
            <person name="Jiang F."/>
            <person name="Zhang X."/>
            <person name="Ren Y."/>
            <person name="Wang B."/>
            <person name="Wang S."/>
            <person name="Lu Y."/>
            <person name="Wu K."/>
            <person name="Fan W."/>
            <person name="Wang G."/>
        </authorList>
    </citation>
    <scope>NUCLEOTIDE SEQUENCE</scope>
    <source>
        <strain evidence="18">12Hb</strain>
    </source>
</reference>
<evidence type="ECO:0000256" key="2">
    <source>
        <dbReference type="ARBA" id="ARBA00004496"/>
    </source>
</evidence>
<keyword evidence="12" id="KW-0539">Nucleus</keyword>
<keyword evidence="19" id="KW-1185">Reference proteome</keyword>
<accession>A0A8S9WUM0</accession>
<evidence type="ECO:0000256" key="5">
    <source>
        <dbReference type="ARBA" id="ARBA00014768"/>
    </source>
</evidence>
<keyword evidence="9" id="KW-0747">Spliceosome</keyword>
<dbReference type="SUPFAM" id="SSF52540">
    <property type="entry name" value="P-loop containing nucleoside triphosphate hydrolases"/>
    <property type="match status" value="1"/>
</dbReference>
<evidence type="ECO:0000256" key="6">
    <source>
        <dbReference type="ARBA" id="ARBA00022490"/>
    </source>
</evidence>
<keyword evidence="8" id="KW-0808">Transferase</keyword>
<evidence type="ECO:0000256" key="12">
    <source>
        <dbReference type="ARBA" id="ARBA00023242"/>
    </source>
</evidence>
<dbReference type="InterPro" id="IPR010920">
    <property type="entry name" value="LSM_dom_sf"/>
</dbReference>
<dbReference type="GO" id="GO:0008146">
    <property type="term" value="F:sulfotransferase activity"/>
    <property type="evidence" value="ECO:0007669"/>
    <property type="project" value="InterPro"/>
</dbReference>
<feature type="region of interest" description="Disordered" evidence="16">
    <location>
        <begin position="381"/>
        <end position="409"/>
    </location>
</feature>
<keyword evidence="10" id="KW-0694">RNA-binding</keyword>
<evidence type="ECO:0000256" key="1">
    <source>
        <dbReference type="ARBA" id="ARBA00004123"/>
    </source>
</evidence>
<dbReference type="CDD" id="cd01726">
    <property type="entry name" value="LSm6"/>
    <property type="match status" value="1"/>
</dbReference>
<evidence type="ECO:0000256" key="8">
    <source>
        <dbReference type="ARBA" id="ARBA00022679"/>
    </source>
</evidence>
<dbReference type="SMART" id="SM00651">
    <property type="entry name" value="Sm"/>
    <property type="match status" value="1"/>
</dbReference>
<dbReference type="Pfam" id="PF00685">
    <property type="entry name" value="Sulfotransfer_1"/>
    <property type="match status" value="1"/>
</dbReference>
<dbReference type="EMBL" id="WIXP02000014">
    <property type="protein sequence ID" value="KAF6199914.1"/>
    <property type="molecule type" value="Genomic_DNA"/>
</dbReference>
<evidence type="ECO:0000256" key="11">
    <source>
        <dbReference type="ARBA" id="ARBA00023187"/>
    </source>
</evidence>
<dbReference type="InterPro" id="IPR047575">
    <property type="entry name" value="Sm"/>
</dbReference>
<evidence type="ECO:0000256" key="10">
    <source>
        <dbReference type="ARBA" id="ARBA00022884"/>
    </source>
</evidence>
<evidence type="ECO:0000256" key="3">
    <source>
        <dbReference type="ARBA" id="ARBA00005771"/>
    </source>
</evidence>
<comment type="subunit">
    <text evidence="15">Component of the precatalytic spliceosome (spliceosome B complex). Component of the U4/U6-U5 tri-snRNP complex, a building block of the precatalytic spliceosome (spliceosome B complex). The U4/U6-U5 tri-snRNP complex is composed of the U4, U6 and U5 snRNAs and at least PRPF3, PRPF4, PRPF6, PRPF8, PRPF31, SNRNP200, TXNL4A, SNRNP40, SNRPB, SNRPD1, SNRPD2, SNRPD3, SNRPE, SNRPF, SNRPG, DDX23, CD2BP2, PPIH, SNU13, EFTUD2, SART1 and USP39, plus LSM2, LSM3, LSM4, LSM5, LSM6, LSM7 and LSM8. LSM2, LSM3, LSM4, LSM5, LSM6, LSM7 and LSM8 form a heptameric, ring-shaped subcomplex (the LSM2-8 complex) that is part of the U4/U6-U5 tri-snRNP complex and the precatalytic spliceosome. Component of the heptameric LSM1-LSM7 complex, which consists of LSM1, LSM2, LSM3, LSM4, LSM5, LSM6 and LSM7.</text>
</comment>